<feature type="compositionally biased region" description="Basic and acidic residues" evidence="1">
    <location>
        <begin position="198"/>
        <end position="208"/>
    </location>
</feature>
<protein>
    <submittedName>
        <fullName evidence="3">Uncharacterized protein</fullName>
    </submittedName>
</protein>
<proteinExistence type="predicted"/>
<name>A0AAV6XVC7_9LAMI</name>
<organism evidence="3 4">
    <name type="scientific">Buddleja alternifolia</name>
    <dbReference type="NCBI Taxonomy" id="168488"/>
    <lineage>
        <taxon>Eukaryota</taxon>
        <taxon>Viridiplantae</taxon>
        <taxon>Streptophyta</taxon>
        <taxon>Embryophyta</taxon>
        <taxon>Tracheophyta</taxon>
        <taxon>Spermatophyta</taxon>
        <taxon>Magnoliopsida</taxon>
        <taxon>eudicotyledons</taxon>
        <taxon>Gunneridae</taxon>
        <taxon>Pentapetalae</taxon>
        <taxon>asterids</taxon>
        <taxon>lamiids</taxon>
        <taxon>Lamiales</taxon>
        <taxon>Scrophulariaceae</taxon>
        <taxon>Buddlejeae</taxon>
        <taxon>Buddleja</taxon>
    </lineage>
</organism>
<dbReference type="AlphaFoldDB" id="A0AAV6XVC7"/>
<gene>
    <name evidence="3" type="ORF">BUALT_Bualt03G0204600</name>
</gene>
<sequence>MDKSVAVVVCLVNVELHVVAILGLFKNQEERNTFVLAQITTVSLNVSAHALQSAAAHVLQLPNLPICTKHELQRASLRKQLACLLITCNVWCNQWIQVWLPRRKTRCLTWRPSSLVRLAERHDLAEHRRRPKRSLQLKCRLRLGCAPRASCRRPAAIQGHADAGFARSNEWAMSISVCAPPRKEEPEPGCLRSTHVADSCHHPRDSRAPNKKNYRAYRAERSMKEAEVKKSPKEWTVAGPILERFPIAEKSRSDNHRQSSVDVLFRATLQQMDLGDVKMKLVDTTLFGFAGEVIHPMG</sequence>
<accession>A0AAV6XVC7</accession>
<evidence type="ECO:0000313" key="3">
    <source>
        <dbReference type="EMBL" id="KAG8386976.1"/>
    </source>
</evidence>
<keyword evidence="2" id="KW-0472">Membrane</keyword>
<dbReference type="Proteomes" id="UP000826271">
    <property type="component" value="Unassembled WGS sequence"/>
</dbReference>
<feature type="region of interest" description="Disordered" evidence="1">
    <location>
        <begin position="188"/>
        <end position="212"/>
    </location>
</feature>
<feature type="transmembrane region" description="Helical" evidence="2">
    <location>
        <begin position="6"/>
        <end position="25"/>
    </location>
</feature>
<evidence type="ECO:0000256" key="1">
    <source>
        <dbReference type="SAM" id="MobiDB-lite"/>
    </source>
</evidence>
<evidence type="ECO:0000313" key="4">
    <source>
        <dbReference type="Proteomes" id="UP000826271"/>
    </source>
</evidence>
<evidence type="ECO:0000256" key="2">
    <source>
        <dbReference type="SAM" id="Phobius"/>
    </source>
</evidence>
<keyword evidence="2" id="KW-1133">Transmembrane helix</keyword>
<keyword evidence="2" id="KW-0812">Transmembrane</keyword>
<keyword evidence="4" id="KW-1185">Reference proteome</keyword>
<reference evidence="3" key="1">
    <citation type="submission" date="2019-10" db="EMBL/GenBank/DDBJ databases">
        <authorList>
            <person name="Zhang R."/>
            <person name="Pan Y."/>
            <person name="Wang J."/>
            <person name="Ma R."/>
            <person name="Yu S."/>
        </authorList>
    </citation>
    <scope>NUCLEOTIDE SEQUENCE</scope>
    <source>
        <strain evidence="3">LA-IB0</strain>
        <tissue evidence="3">Leaf</tissue>
    </source>
</reference>
<dbReference type="EMBL" id="WHWC01000003">
    <property type="protein sequence ID" value="KAG8386976.1"/>
    <property type="molecule type" value="Genomic_DNA"/>
</dbReference>
<comment type="caution">
    <text evidence="3">The sequence shown here is derived from an EMBL/GenBank/DDBJ whole genome shotgun (WGS) entry which is preliminary data.</text>
</comment>